<dbReference type="Proteomes" id="UP000001369">
    <property type="component" value="Chromosome"/>
</dbReference>
<evidence type="ECO:0000313" key="2">
    <source>
        <dbReference type="EMBL" id="ACN98560.1"/>
    </source>
</evidence>
<name>C1DVN9_SULAA</name>
<dbReference type="NCBIfam" id="TIGR02622">
    <property type="entry name" value="CDP_4_6_dhtase"/>
    <property type="match status" value="1"/>
</dbReference>
<dbReference type="KEGG" id="saf:SULAZ_1206"/>
<dbReference type="GO" id="GO:0047733">
    <property type="term" value="F:CDP-glucose 4,6-dehydratase activity"/>
    <property type="evidence" value="ECO:0007669"/>
    <property type="project" value="UniProtKB-EC"/>
</dbReference>
<dbReference type="CDD" id="cd05252">
    <property type="entry name" value="CDP_GD_SDR_e"/>
    <property type="match status" value="1"/>
</dbReference>
<dbReference type="Gene3D" id="3.40.50.720">
    <property type="entry name" value="NAD(P)-binding Rossmann-like Domain"/>
    <property type="match status" value="1"/>
</dbReference>
<protein>
    <submittedName>
        <fullName evidence="2">CDP-glucose 4,6-dehydratase</fullName>
        <ecNumber evidence="2">4.2.1.45</ecNumber>
    </submittedName>
</protein>
<dbReference type="eggNOG" id="COG0451">
    <property type="taxonomic scope" value="Bacteria"/>
</dbReference>
<dbReference type="EMBL" id="CP001229">
    <property type="protein sequence ID" value="ACN98560.1"/>
    <property type="molecule type" value="Genomic_DNA"/>
</dbReference>
<keyword evidence="2" id="KW-0456">Lyase</keyword>
<keyword evidence="3" id="KW-1185">Reference proteome</keyword>
<dbReference type="STRING" id="204536.SULAZ_1206"/>
<evidence type="ECO:0000313" key="3">
    <source>
        <dbReference type="Proteomes" id="UP000001369"/>
    </source>
</evidence>
<dbReference type="AlphaFoldDB" id="C1DVN9"/>
<feature type="domain" description="NAD(P)-binding" evidence="1">
    <location>
        <begin position="15"/>
        <end position="330"/>
    </location>
</feature>
<dbReference type="Pfam" id="PF16363">
    <property type="entry name" value="GDP_Man_Dehyd"/>
    <property type="match status" value="1"/>
</dbReference>
<dbReference type="HOGENOM" id="CLU_007383_1_7_0"/>
<reference evidence="2 3" key="1">
    <citation type="journal article" date="2009" name="J. Bacteriol.">
        <title>Complete and draft genome sequences of six members of the Aquificales.</title>
        <authorList>
            <person name="Reysenbach A.L."/>
            <person name="Hamamura N."/>
            <person name="Podar M."/>
            <person name="Griffiths E."/>
            <person name="Ferreira S."/>
            <person name="Hochstein R."/>
            <person name="Heidelberg J."/>
            <person name="Johnson J."/>
            <person name="Mead D."/>
            <person name="Pohorille A."/>
            <person name="Sarmiento M."/>
            <person name="Schweighofer K."/>
            <person name="Seshadri R."/>
            <person name="Voytek M.A."/>
        </authorList>
    </citation>
    <scope>NUCLEOTIDE SEQUENCE [LARGE SCALE GENOMIC DNA]</scope>
    <source>
        <strain evidence="3">Az-Fu1 / DSM 15241 / OCM 825</strain>
    </source>
</reference>
<dbReference type="PANTHER" id="PTHR43000">
    <property type="entry name" value="DTDP-D-GLUCOSE 4,6-DEHYDRATASE-RELATED"/>
    <property type="match status" value="1"/>
</dbReference>
<dbReference type="RefSeq" id="WP_012673883.1">
    <property type="nucleotide sequence ID" value="NC_012438.1"/>
</dbReference>
<organism evidence="2 3">
    <name type="scientific">Sulfurihydrogenibium azorense (strain DSM 15241 / OCM 825 / Az-Fu1)</name>
    <dbReference type="NCBI Taxonomy" id="204536"/>
    <lineage>
        <taxon>Bacteria</taxon>
        <taxon>Pseudomonadati</taxon>
        <taxon>Aquificota</taxon>
        <taxon>Aquificia</taxon>
        <taxon>Aquificales</taxon>
        <taxon>Hydrogenothermaceae</taxon>
        <taxon>Sulfurihydrogenibium</taxon>
    </lineage>
</organism>
<dbReference type="InterPro" id="IPR013445">
    <property type="entry name" value="CDP_4_6_deHydtase"/>
</dbReference>
<dbReference type="SUPFAM" id="SSF51735">
    <property type="entry name" value="NAD(P)-binding Rossmann-fold domains"/>
    <property type="match status" value="1"/>
</dbReference>
<accession>C1DVN9</accession>
<dbReference type="EC" id="4.2.1.45" evidence="2"/>
<dbReference type="Gene3D" id="3.90.25.10">
    <property type="entry name" value="UDP-galactose 4-epimerase, domain 1"/>
    <property type="match status" value="1"/>
</dbReference>
<dbReference type="OrthoDB" id="9779041at2"/>
<gene>
    <name evidence="2" type="primary">rfbG</name>
    <name evidence="2" type="ordered locus">SULAZ_1206</name>
</gene>
<dbReference type="InterPro" id="IPR016040">
    <property type="entry name" value="NAD(P)-bd_dom"/>
</dbReference>
<dbReference type="InterPro" id="IPR036291">
    <property type="entry name" value="NAD(P)-bd_dom_sf"/>
</dbReference>
<sequence>MKDLFNGVYKNKRVLITGHTGFKGSWMALWLKEMGAHIIGYSLDPPTNPSLFETLKLEKEIIHIVGDVRDEKKLKETFKKYQPEIVIHMAAQPLVRYSYINPKETYETNVIGTLNVFEAVRETDSVKVIINVTSDKCYQNKEWVYGYRENDPMGGYDPYSSSKGCAELLTTAYRNSFFNPEGYGKTHSVALASVRAGNVIGGGDWAADRLIPDCIRSLSKKEKIYIRNPQAIRPWQYILEPLSGYLWLGALLWINPTKYSEGWNFGPDDENILTVEDIVKKVIHLWGEGEYEVILDKKFYESKLLKLDTSKARFYLKWRPVYNIEIALKETVNWYKEYFNNPENIYNYTLKQLYNYINSAKKENLIWATGVDHGKLP</sequence>
<proteinExistence type="predicted"/>
<evidence type="ECO:0000259" key="1">
    <source>
        <dbReference type="Pfam" id="PF16363"/>
    </source>
</evidence>